<dbReference type="InterPro" id="IPR045857">
    <property type="entry name" value="O16G_dom_2"/>
</dbReference>
<evidence type="ECO:0000259" key="4">
    <source>
        <dbReference type="SMART" id="SM00642"/>
    </source>
</evidence>
<protein>
    <submittedName>
        <fullName evidence="5">Alpha-glucosidase</fullName>
    </submittedName>
    <submittedName>
        <fullName evidence="6">Glucohydrolase</fullName>
    </submittedName>
</protein>
<dbReference type="EMBL" id="RDCJ01000006">
    <property type="protein sequence ID" value="RMW52783.1"/>
    <property type="molecule type" value="Genomic_DNA"/>
</dbReference>
<dbReference type="Gene3D" id="3.20.20.80">
    <property type="entry name" value="Glycosidases"/>
    <property type="match status" value="1"/>
</dbReference>
<dbReference type="SUPFAM" id="SSF51011">
    <property type="entry name" value="Glycosyl hydrolase domain"/>
    <property type="match status" value="1"/>
</dbReference>
<dbReference type="CDD" id="cd11333">
    <property type="entry name" value="AmyAc_SI_OligoGlu_DGase"/>
    <property type="match status" value="1"/>
</dbReference>
<dbReference type="EMBL" id="JAVLAQ010000001">
    <property type="protein sequence ID" value="MDT6990078.1"/>
    <property type="molecule type" value="Genomic_DNA"/>
</dbReference>
<dbReference type="PANTHER" id="PTHR10357">
    <property type="entry name" value="ALPHA-AMYLASE FAMILY MEMBER"/>
    <property type="match status" value="1"/>
</dbReference>
<evidence type="ECO:0000313" key="8">
    <source>
        <dbReference type="Proteomes" id="UP000238378"/>
    </source>
</evidence>
<dbReference type="RefSeq" id="WP_105960622.1">
    <property type="nucleotide sequence ID" value="NZ_JAGXBR010000001.1"/>
</dbReference>
<evidence type="ECO:0000256" key="2">
    <source>
        <dbReference type="ARBA" id="ARBA00022801"/>
    </source>
</evidence>
<reference evidence="7 9" key="2">
    <citation type="submission" date="2018-10" db="EMBL/GenBank/DDBJ databases">
        <title>Genome sequences of five Lactobacillus pentosus strains isolated from brines of traditionally fermented spanish-style green table olives and differences between them.</title>
        <authorList>
            <person name="Jimenez Diaz R."/>
        </authorList>
    </citation>
    <scope>NUCLEOTIDE SEQUENCE [LARGE SCALE GENOMIC DNA]</scope>
    <source>
        <strain evidence="7 9">IG10</strain>
    </source>
</reference>
<reference evidence="5" key="3">
    <citation type="submission" date="2023-08" db="EMBL/GenBank/DDBJ databases">
        <authorList>
            <person name="Page C.A."/>
            <person name="Perez-Diaz I.M."/>
        </authorList>
    </citation>
    <scope>NUCLEOTIDE SEQUENCE</scope>
    <source>
        <strain evidence="5">7.8.46</strain>
    </source>
</reference>
<dbReference type="Proteomes" id="UP000238378">
    <property type="component" value="Unassembled WGS sequence"/>
</dbReference>
<evidence type="ECO:0000313" key="7">
    <source>
        <dbReference type="EMBL" id="RMW52783.1"/>
    </source>
</evidence>
<feature type="domain" description="Glycosyl hydrolase family 13 catalytic" evidence="4">
    <location>
        <begin position="13"/>
        <end position="422"/>
    </location>
</feature>
<evidence type="ECO:0000256" key="1">
    <source>
        <dbReference type="ARBA" id="ARBA00008061"/>
    </source>
</evidence>
<dbReference type="Proteomes" id="UP000276249">
    <property type="component" value="Unassembled WGS sequence"/>
</dbReference>
<proteinExistence type="inferred from homology"/>
<sequence>MSKHWYDQQTIYQIYPKSFNDSNHDGIGDIPGITAKVPYLKQLGVTTLWLNPIYQSPQVDNGYDVSDYYQVDPSLGTMADVETLIKVVHEHGMHLIFDFVLNHTSDQHPWFQQAVADPHSKYRDYYLWQDPAADGGRPNNWGSFFGGSVWDKDPAGGDQYYFHLFDKRMPDLNWTNPAVQQAMRDVAEFWVEKGIDGLRLDAFIHLAKADFRQMYPSQSGDSTPIISDMFYAHLPKVHQYLHDFVAAIKANHPETYIVGEASSADPHLMVDYTTPGTDECDQVITFRTFADDNSNDDPSFSDMFQPRPMDVTAYKQHTVGIQAALADTSLPTLYWNNHDMARVATRYGDANYPKQSAKALATALYLQRGTPIIYYGEELGLTNIRYQKLADFEDQTVPTFVKSAQAAGKTMPEIMTMLNKTHKMAGRGPMQWDSSTYHGFSDHLPWKHGQTDQMNAADEIDDEDSIYNYYRQLLQLKRQAPFTDGQFIMLGSNDQLFTYLIDDGTEQAAIICNLSSEMQRYTLPFAGDATLLAQGGASCTERQVTLPAWSSIVVSPRTTVSA</sequence>
<dbReference type="Gene3D" id="3.90.400.10">
    <property type="entry name" value="Oligo-1,6-glucosidase, Domain 2"/>
    <property type="match status" value="1"/>
</dbReference>
<evidence type="ECO:0000313" key="9">
    <source>
        <dbReference type="Proteomes" id="UP000276249"/>
    </source>
</evidence>
<keyword evidence="8" id="KW-1185">Reference proteome</keyword>
<name>A0A3M6LFR1_LACPE</name>
<dbReference type="PANTHER" id="PTHR10357:SF179">
    <property type="entry name" value="NEUTRAL AND BASIC AMINO ACID TRANSPORT PROTEIN RBAT"/>
    <property type="match status" value="1"/>
</dbReference>
<comment type="similarity">
    <text evidence="1">Belongs to the glycosyl hydrolase 13 family.</text>
</comment>
<evidence type="ECO:0000313" key="6">
    <source>
        <dbReference type="EMBL" id="PRO96284.1"/>
    </source>
</evidence>
<dbReference type="EMBL" id="PVOB01000002">
    <property type="protein sequence ID" value="PRO96284.1"/>
    <property type="molecule type" value="Genomic_DNA"/>
</dbReference>
<gene>
    <name evidence="6" type="ORF">C6Y08_00100</name>
    <name evidence="7" type="ORF">D6U18_00225</name>
    <name evidence="5" type="ORF">RI536_08155</name>
</gene>
<dbReference type="FunFam" id="3.90.400.10:FF:000002">
    <property type="entry name" value="Sucrose isomerase"/>
    <property type="match status" value="1"/>
</dbReference>
<dbReference type="GO" id="GO:0009313">
    <property type="term" value="P:oligosaccharide catabolic process"/>
    <property type="evidence" value="ECO:0007669"/>
    <property type="project" value="TreeGrafter"/>
</dbReference>
<dbReference type="GO" id="GO:0004556">
    <property type="term" value="F:alpha-amylase activity"/>
    <property type="evidence" value="ECO:0007669"/>
    <property type="project" value="TreeGrafter"/>
</dbReference>
<dbReference type="SMART" id="SM00642">
    <property type="entry name" value="Aamy"/>
    <property type="match status" value="1"/>
</dbReference>
<evidence type="ECO:0000313" key="10">
    <source>
        <dbReference type="Proteomes" id="UP001267003"/>
    </source>
</evidence>
<organism evidence="5 10">
    <name type="scientific">Lactiplantibacillus pentosus</name>
    <name type="common">Lactobacillus pentosus</name>
    <dbReference type="NCBI Taxonomy" id="1589"/>
    <lineage>
        <taxon>Bacteria</taxon>
        <taxon>Bacillati</taxon>
        <taxon>Bacillota</taxon>
        <taxon>Bacilli</taxon>
        <taxon>Lactobacillales</taxon>
        <taxon>Lactobacillaceae</taxon>
        <taxon>Lactiplantibacillus</taxon>
    </lineage>
</organism>
<accession>A0A3M6LFR1</accession>
<dbReference type="SUPFAM" id="SSF51445">
    <property type="entry name" value="(Trans)glycosidases"/>
    <property type="match status" value="1"/>
</dbReference>
<evidence type="ECO:0000313" key="5">
    <source>
        <dbReference type="EMBL" id="MDT6990078.1"/>
    </source>
</evidence>
<dbReference type="AlphaFoldDB" id="A0A3M6LFR1"/>
<dbReference type="Proteomes" id="UP001267003">
    <property type="component" value="Unassembled WGS sequence"/>
</dbReference>
<comment type="caution">
    <text evidence="5">The sequence shown here is derived from an EMBL/GenBank/DDBJ whole genome shotgun (WGS) entry which is preliminary data.</text>
</comment>
<keyword evidence="2" id="KW-0378">Hydrolase</keyword>
<reference evidence="6 8" key="1">
    <citation type="submission" date="2018-03" db="EMBL/GenBank/DDBJ databases">
        <title>Draft Genome Sequences of six Lactobacillus pentosus Strains Isolated from Brines of Traditionally Fermented Spanish-Style Green Table Olives.</title>
        <authorList>
            <person name="Calero-Delgado B."/>
            <person name="Martin-Platero A.M."/>
            <person name="Perez-Pulido A.J."/>
            <person name="Benitez-Cabello A."/>
            <person name="Casimiro-Soriguer C.S."/>
            <person name="Martinez-Bueno M."/>
            <person name="Arroyo-Lopez F.N."/>
            <person name="Rodriguez-Gomez F."/>
            <person name="Bautista-Gallego J."/>
            <person name="Garrido-Fernandez A."/>
            <person name="Jimenez-Diaz R."/>
        </authorList>
    </citation>
    <scope>NUCLEOTIDE SEQUENCE [LARGE SCALE GENOMIC DNA]</scope>
    <source>
        <strain evidence="6 8">IG2</strain>
    </source>
</reference>
<dbReference type="Pfam" id="PF00128">
    <property type="entry name" value="Alpha-amylase"/>
    <property type="match status" value="1"/>
</dbReference>
<dbReference type="InterPro" id="IPR006047">
    <property type="entry name" value="GH13_cat_dom"/>
</dbReference>
<dbReference type="InterPro" id="IPR017853">
    <property type="entry name" value="GH"/>
</dbReference>
<evidence type="ECO:0000256" key="3">
    <source>
        <dbReference type="ARBA" id="ARBA00023295"/>
    </source>
</evidence>
<keyword evidence="3" id="KW-0326">Glycosidase</keyword>